<keyword evidence="3" id="KW-0804">Transcription</keyword>
<evidence type="ECO:0000256" key="4">
    <source>
        <dbReference type="PROSITE-ProRule" id="PRU00335"/>
    </source>
</evidence>
<name>A0A5C8URN0_9MICO</name>
<accession>A0A5C8URN0</accession>
<keyword evidence="2 4" id="KW-0238">DNA-binding</keyword>
<evidence type="ECO:0000256" key="3">
    <source>
        <dbReference type="ARBA" id="ARBA00023163"/>
    </source>
</evidence>
<dbReference type="PROSITE" id="PS50977">
    <property type="entry name" value="HTH_TETR_2"/>
    <property type="match status" value="1"/>
</dbReference>
<feature type="domain" description="HTH tetR-type" evidence="5">
    <location>
        <begin position="20"/>
        <end position="79"/>
    </location>
</feature>
<reference evidence="6 7" key="1">
    <citation type="submission" date="2019-08" db="EMBL/GenBank/DDBJ databases">
        <title>Bacterial whole genome sequence for Glaciihabitans sp. CHu50b-6-2.</title>
        <authorList>
            <person name="Jin L."/>
        </authorList>
    </citation>
    <scope>NUCLEOTIDE SEQUENCE [LARGE SCALE GENOMIC DNA]</scope>
    <source>
        <strain evidence="6 7">CHu50b-6-2</strain>
    </source>
</reference>
<dbReference type="InterPro" id="IPR036271">
    <property type="entry name" value="Tet_transcr_reg_TetR-rel_C_sf"/>
</dbReference>
<dbReference type="PANTHER" id="PTHR30055">
    <property type="entry name" value="HTH-TYPE TRANSCRIPTIONAL REGULATOR RUTR"/>
    <property type="match status" value="1"/>
</dbReference>
<dbReference type="EMBL" id="VRMG01000007">
    <property type="protein sequence ID" value="TXN30236.1"/>
    <property type="molecule type" value="Genomic_DNA"/>
</dbReference>
<keyword evidence="7" id="KW-1185">Reference proteome</keyword>
<evidence type="ECO:0000259" key="5">
    <source>
        <dbReference type="PROSITE" id="PS50977"/>
    </source>
</evidence>
<dbReference type="PRINTS" id="PR00455">
    <property type="entry name" value="HTHTETR"/>
</dbReference>
<dbReference type="InterPro" id="IPR001647">
    <property type="entry name" value="HTH_TetR"/>
</dbReference>
<keyword evidence="1" id="KW-0805">Transcription regulation</keyword>
<evidence type="ECO:0000256" key="1">
    <source>
        <dbReference type="ARBA" id="ARBA00023015"/>
    </source>
</evidence>
<sequence length="190" mass="20743">MTDAPLVSAAVARPLRADARRNFEAVLAAARDAFATNGPDASLEDIARRAGVGIATLYRNFPTRASLIEAVYFDEVDALCRAAGQFGELPPWEALIAWLRRFVDYATTKRALLDGLNRDSDMFRNAKYAMFEAGKPLLARAQASGDARADVEISDVLFLISGLLSVSYANDEQRERVLGLALDGIRPPRP</sequence>
<dbReference type="Pfam" id="PF00440">
    <property type="entry name" value="TetR_N"/>
    <property type="match status" value="1"/>
</dbReference>
<dbReference type="InterPro" id="IPR049445">
    <property type="entry name" value="TetR_SbtR-like_C"/>
</dbReference>
<protein>
    <submittedName>
        <fullName evidence="6">TetR/AcrR family transcriptional regulator</fullName>
    </submittedName>
</protein>
<dbReference type="PANTHER" id="PTHR30055:SF234">
    <property type="entry name" value="HTH-TYPE TRANSCRIPTIONAL REGULATOR BETI"/>
    <property type="match status" value="1"/>
</dbReference>
<gene>
    <name evidence="6" type="ORF">FVP33_09445</name>
</gene>
<dbReference type="SUPFAM" id="SSF46689">
    <property type="entry name" value="Homeodomain-like"/>
    <property type="match status" value="1"/>
</dbReference>
<feature type="DNA-binding region" description="H-T-H motif" evidence="4">
    <location>
        <begin position="42"/>
        <end position="61"/>
    </location>
</feature>
<dbReference type="Proteomes" id="UP000321379">
    <property type="component" value="Unassembled WGS sequence"/>
</dbReference>
<evidence type="ECO:0000313" key="7">
    <source>
        <dbReference type="Proteomes" id="UP000321379"/>
    </source>
</evidence>
<organism evidence="6 7">
    <name type="scientific">Lacisediminihabitans profunda</name>
    <dbReference type="NCBI Taxonomy" id="2594790"/>
    <lineage>
        <taxon>Bacteria</taxon>
        <taxon>Bacillati</taxon>
        <taxon>Actinomycetota</taxon>
        <taxon>Actinomycetes</taxon>
        <taxon>Micrococcales</taxon>
        <taxon>Microbacteriaceae</taxon>
        <taxon>Lacisediminihabitans</taxon>
    </lineage>
</organism>
<dbReference type="AlphaFoldDB" id="A0A5C8URN0"/>
<comment type="caution">
    <text evidence="6">The sequence shown here is derived from an EMBL/GenBank/DDBJ whole genome shotgun (WGS) entry which is preliminary data.</text>
</comment>
<dbReference type="InterPro" id="IPR009057">
    <property type="entry name" value="Homeodomain-like_sf"/>
</dbReference>
<evidence type="ECO:0000313" key="6">
    <source>
        <dbReference type="EMBL" id="TXN30236.1"/>
    </source>
</evidence>
<dbReference type="GO" id="GO:0000976">
    <property type="term" value="F:transcription cis-regulatory region binding"/>
    <property type="evidence" value="ECO:0007669"/>
    <property type="project" value="TreeGrafter"/>
</dbReference>
<proteinExistence type="predicted"/>
<dbReference type="GO" id="GO:0003700">
    <property type="term" value="F:DNA-binding transcription factor activity"/>
    <property type="evidence" value="ECO:0007669"/>
    <property type="project" value="TreeGrafter"/>
</dbReference>
<dbReference type="Gene3D" id="1.10.357.10">
    <property type="entry name" value="Tetracycline Repressor, domain 2"/>
    <property type="match status" value="1"/>
</dbReference>
<dbReference type="RefSeq" id="WP_147783422.1">
    <property type="nucleotide sequence ID" value="NZ_VRMG01000007.1"/>
</dbReference>
<dbReference type="SUPFAM" id="SSF48498">
    <property type="entry name" value="Tetracyclin repressor-like, C-terminal domain"/>
    <property type="match status" value="1"/>
</dbReference>
<evidence type="ECO:0000256" key="2">
    <source>
        <dbReference type="ARBA" id="ARBA00023125"/>
    </source>
</evidence>
<dbReference type="Pfam" id="PF21597">
    <property type="entry name" value="TetR_C_43"/>
    <property type="match status" value="1"/>
</dbReference>
<dbReference type="InterPro" id="IPR050109">
    <property type="entry name" value="HTH-type_TetR-like_transc_reg"/>
</dbReference>